<keyword evidence="12" id="KW-0408">Iron</keyword>
<dbReference type="PANTHER" id="PTHR24223:SF443">
    <property type="entry name" value="MULTIDRUG-RESISTANCE LIKE PROTEIN 1, ISOFORM I"/>
    <property type="match status" value="1"/>
</dbReference>
<evidence type="ECO:0000256" key="11">
    <source>
        <dbReference type="ARBA" id="ARBA00022989"/>
    </source>
</evidence>
<feature type="domain" description="ABC transporter" evidence="16">
    <location>
        <begin position="655"/>
        <end position="883"/>
    </location>
</feature>
<feature type="transmembrane region" description="Helical" evidence="14">
    <location>
        <begin position="1086"/>
        <end position="1117"/>
    </location>
</feature>
<evidence type="ECO:0000313" key="19">
    <source>
        <dbReference type="Proteomes" id="UP001190700"/>
    </source>
</evidence>
<feature type="transmembrane region" description="Helical" evidence="14">
    <location>
        <begin position="448"/>
        <end position="470"/>
    </location>
</feature>
<dbReference type="GO" id="GO:0016887">
    <property type="term" value="F:ATP hydrolysis activity"/>
    <property type="evidence" value="ECO:0007669"/>
    <property type="project" value="InterPro"/>
</dbReference>
<dbReference type="GO" id="GO:0005524">
    <property type="term" value="F:ATP binding"/>
    <property type="evidence" value="ECO:0007669"/>
    <property type="project" value="UniProtKB-KW"/>
</dbReference>
<evidence type="ECO:0000256" key="8">
    <source>
        <dbReference type="ARBA" id="ARBA00022737"/>
    </source>
</evidence>
<dbReference type="Pfam" id="PF00664">
    <property type="entry name" value="ABC_membrane"/>
    <property type="match status" value="2"/>
</dbReference>
<evidence type="ECO:0000256" key="14">
    <source>
        <dbReference type="SAM" id="Phobius"/>
    </source>
</evidence>
<dbReference type="CDD" id="cd18595">
    <property type="entry name" value="ABC_6TM_MRP1_2_3_6_D1_like"/>
    <property type="match status" value="1"/>
</dbReference>
<dbReference type="FunFam" id="3.40.50.300:FF:000997">
    <property type="entry name" value="Multidrug resistance-associated protein 1"/>
    <property type="match status" value="1"/>
</dbReference>
<keyword evidence="4" id="KW-0926">Vacuole</keyword>
<name>A0AAE0L9I8_9CHLO</name>
<keyword evidence="5" id="KW-0349">Heme</keyword>
<feature type="transmembrane region" description="Helical" evidence="14">
    <location>
        <begin position="72"/>
        <end position="94"/>
    </location>
</feature>
<dbReference type="GO" id="GO:0005774">
    <property type="term" value="C:vacuolar membrane"/>
    <property type="evidence" value="ECO:0007669"/>
    <property type="project" value="UniProtKB-SubCell"/>
</dbReference>
<dbReference type="InterPro" id="IPR003593">
    <property type="entry name" value="AAA+_ATPase"/>
</dbReference>
<dbReference type="PROSITE" id="PS50255">
    <property type="entry name" value="CYTOCHROME_B5_2"/>
    <property type="match status" value="1"/>
</dbReference>
<feature type="transmembrane region" description="Helical" evidence="14">
    <location>
        <begin position="959"/>
        <end position="980"/>
    </location>
</feature>
<keyword evidence="13 14" id="KW-0472">Membrane</keyword>
<feature type="transmembrane region" description="Helical" evidence="14">
    <location>
        <begin position="374"/>
        <end position="400"/>
    </location>
</feature>
<dbReference type="FunFam" id="3.40.50.300:FF:000163">
    <property type="entry name" value="Multidrug resistance-associated protein member 4"/>
    <property type="match status" value="1"/>
</dbReference>
<feature type="transmembrane region" description="Helical" evidence="14">
    <location>
        <begin position="476"/>
        <end position="493"/>
    </location>
</feature>
<evidence type="ECO:0000256" key="4">
    <source>
        <dbReference type="ARBA" id="ARBA00022554"/>
    </source>
</evidence>
<feature type="domain" description="ABC transporter" evidence="16">
    <location>
        <begin position="1281"/>
        <end position="1514"/>
    </location>
</feature>
<dbReference type="InterPro" id="IPR011527">
    <property type="entry name" value="ABC1_TM_dom"/>
</dbReference>
<feature type="transmembrane region" description="Helical" evidence="14">
    <location>
        <begin position="150"/>
        <end position="167"/>
    </location>
</feature>
<reference evidence="18 19" key="1">
    <citation type="journal article" date="2015" name="Genome Biol. Evol.">
        <title>Comparative Genomics of a Bacterivorous Green Alga Reveals Evolutionary Causalities and Consequences of Phago-Mixotrophic Mode of Nutrition.</title>
        <authorList>
            <person name="Burns J.A."/>
            <person name="Paasch A."/>
            <person name="Narechania A."/>
            <person name="Kim E."/>
        </authorList>
    </citation>
    <scope>NUCLEOTIDE SEQUENCE [LARGE SCALE GENOMIC DNA]</scope>
    <source>
        <strain evidence="18 19">PLY_AMNH</strain>
    </source>
</reference>
<evidence type="ECO:0000256" key="13">
    <source>
        <dbReference type="ARBA" id="ARBA00023136"/>
    </source>
</evidence>
<dbReference type="PROSITE" id="PS00191">
    <property type="entry name" value="CYTOCHROME_B5_1"/>
    <property type="match status" value="1"/>
</dbReference>
<dbReference type="InterPro" id="IPR050173">
    <property type="entry name" value="ABC_transporter_C-like"/>
</dbReference>
<dbReference type="EMBL" id="LGRX02006413">
    <property type="protein sequence ID" value="KAK3276724.1"/>
    <property type="molecule type" value="Genomic_DNA"/>
</dbReference>
<evidence type="ECO:0000256" key="2">
    <source>
        <dbReference type="ARBA" id="ARBA00009726"/>
    </source>
</evidence>
<dbReference type="SUPFAM" id="SSF55856">
    <property type="entry name" value="Cytochrome b5-like heme/steroid binding domain"/>
    <property type="match status" value="1"/>
</dbReference>
<dbReference type="CDD" id="cd03250">
    <property type="entry name" value="ABCC_MRP_domain1"/>
    <property type="match status" value="1"/>
</dbReference>
<feature type="transmembrane region" description="Helical" evidence="14">
    <location>
        <begin position="114"/>
        <end position="138"/>
    </location>
</feature>
<dbReference type="FunFam" id="1.20.1560.10:FF:000020">
    <property type="entry name" value="ABC metal ion transporter"/>
    <property type="match status" value="1"/>
</dbReference>
<keyword evidence="6 14" id="KW-0812">Transmembrane</keyword>
<dbReference type="PROSITE" id="PS00211">
    <property type="entry name" value="ABC_TRANSPORTER_1"/>
    <property type="match status" value="1"/>
</dbReference>
<dbReference type="GO" id="GO:0046872">
    <property type="term" value="F:metal ion binding"/>
    <property type="evidence" value="ECO:0007669"/>
    <property type="project" value="UniProtKB-KW"/>
</dbReference>
<feature type="transmembrane region" description="Helical" evidence="14">
    <location>
        <begin position="1000"/>
        <end position="1019"/>
    </location>
</feature>
<dbReference type="Gene3D" id="1.20.1560.10">
    <property type="entry name" value="ABC transporter type 1, transmembrane domain"/>
    <property type="match status" value="2"/>
</dbReference>
<dbReference type="GO" id="GO:0020037">
    <property type="term" value="F:heme binding"/>
    <property type="evidence" value="ECO:0007669"/>
    <property type="project" value="InterPro"/>
</dbReference>
<evidence type="ECO:0000259" key="17">
    <source>
        <dbReference type="PROSITE" id="PS50929"/>
    </source>
</evidence>
<dbReference type="GO" id="GO:0140359">
    <property type="term" value="F:ABC-type transporter activity"/>
    <property type="evidence" value="ECO:0007669"/>
    <property type="project" value="InterPro"/>
</dbReference>
<dbReference type="InterPro" id="IPR017871">
    <property type="entry name" value="ABC_transporter-like_CS"/>
</dbReference>
<dbReference type="InterPro" id="IPR036400">
    <property type="entry name" value="Cyt_B5-like_heme/steroid_sf"/>
</dbReference>
<evidence type="ECO:0000256" key="5">
    <source>
        <dbReference type="ARBA" id="ARBA00022617"/>
    </source>
</evidence>
<dbReference type="PROSITE" id="PS50893">
    <property type="entry name" value="ABC_TRANSPORTER_2"/>
    <property type="match status" value="2"/>
</dbReference>
<dbReference type="SMART" id="SM01117">
    <property type="entry name" value="Cyt-b5"/>
    <property type="match status" value="1"/>
</dbReference>
<evidence type="ECO:0000256" key="3">
    <source>
        <dbReference type="ARBA" id="ARBA00022448"/>
    </source>
</evidence>
<dbReference type="CDD" id="cd18603">
    <property type="entry name" value="ABC_6TM_MRP1_2_3_6_D2_like"/>
    <property type="match status" value="1"/>
</dbReference>
<protein>
    <submittedName>
        <fullName evidence="18">Uncharacterized protein</fullName>
    </submittedName>
</protein>
<feature type="domain" description="Cytochrome b5 heme-binding" evidence="15">
    <location>
        <begin position="1537"/>
        <end position="1589"/>
    </location>
</feature>
<dbReference type="GO" id="GO:0000323">
    <property type="term" value="C:lytic vacuole"/>
    <property type="evidence" value="ECO:0007669"/>
    <property type="project" value="UniProtKB-ARBA"/>
</dbReference>
<dbReference type="InterPro" id="IPR027417">
    <property type="entry name" value="P-loop_NTPase"/>
</dbReference>
<evidence type="ECO:0000256" key="12">
    <source>
        <dbReference type="ARBA" id="ARBA00023004"/>
    </source>
</evidence>
<evidence type="ECO:0000256" key="1">
    <source>
        <dbReference type="ARBA" id="ARBA00004128"/>
    </source>
</evidence>
<feature type="domain" description="ABC transmembrane type-1" evidence="17">
    <location>
        <begin position="969"/>
        <end position="1244"/>
    </location>
</feature>
<evidence type="ECO:0000313" key="18">
    <source>
        <dbReference type="EMBL" id="KAK3276724.1"/>
    </source>
</evidence>
<dbReference type="SUPFAM" id="SSF90123">
    <property type="entry name" value="ABC transporter transmembrane region"/>
    <property type="match status" value="2"/>
</dbReference>
<dbReference type="Gene3D" id="3.40.50.300">
    <property type="entry name" value="P-loop containing nucleotide triphosphate hydrolases"/>
    <property type="match status" value="2"/>
</dbReference>
<dbReference type="Proteomes" id="UP001190700">
    <property type="component" value="Unassembled WGS sequence"/>
</dbReference>
<dbReference type="PROSITE" id="PS50929">
    <property type="entry name" value="ABC_TM1F"/>
    <property type="match status" value="2"/>
</dbReference>
<keyword evidence="9" id="KW-0547">Nucleotide-binding</keyword>
<feature type="transmembrane region" description="Helical" evidence="14">
    <location>
        <begin position="558"/>
        <end position="582"/>
    </location>
</feature>
<keyword evidence="10" id="KW-0067">ATP-binding</keyword>
<comment type="caution">
    <text evidence="18">The sequence shown here is derived from an EMBL/GenBank/DDBJ whole genome shotgun (WGS) entry which is preliminary data.</text>
</comment>
<accession>A0AAE0L9I8</accession>
<feature type="domain" description="ABC transmembrane type-1" evidence="17">
    <location>
        <begin position="329"/>
        <end position="617"/>
    </location>
</feature>
<dbReference type="CDD" id="cd03244">
    <property type="entry name" value="ABCC_MRP_domain2"/>
    <property type="match status" value="1"/>
</dbReference>
<dbReference type="Gene3D" id="3.10.120.10">
    <property type="entry name" value="Cytochrome b5-like heme/steroid binding domain"/>
    <property type="match status" value="1"/>
</dbReference>
<evidence type="ECO:0000256" key="7">
    <source>
        <dbReference type="ARBA" id="ARBA00022723"/>
    </source>
</evidence>
<comment type="subcellular location">
    <subcellularLocation>
        <location evidence="1">Vacuole membrane</location>
        <topology evidence="1">Multi-pass membrane protein</topology>
    </subcellularLocation>
</comment>
<gene>
    <name evidence="18" type="ORF">CYMTET_15230</name>
</gene>
<feature type="transmembrane region" description="Helical" evidence="14">
    <location>
        <begin position="33"/>
        <end position="52"/>
    </location>
</feature>
<proteinExistence type="inferred from homology"/>
<evidence type="ECO:0000256" key="6">
    <source>
        <dbReference type="ARBA" id="ARBA00022692"/>
    </source>
</evidence>
<evidence type="ECO:0000256" key="10">
    <source>
        <dbReference type="ARBA" id="ARBA00022840"/>
    </source>
</evidence>
<keyword evidence="19" id="KW-1185">Reference proteome</keyword>
<dbReference type="FunFam" id="1.20.1560.10:FF:000010">
    <property type="entry name" value="Multidrug resistance-associated ABC transporter"/>
    <property type="match status" value="1"/>
</dbReference>
<dbReference type="SMART" id="SM00382">
    <property type="entry name" value="AAA"/>
    <property type="match status" value="2"/>
</dbReference>
<comment type="similarity">
    <text evidence="2">Belongs to the ABC transporter superfamily. ABCC family. Conjugate transporter (TC 3.A.1.208) subfamily.</text>
</comment>
<dbReference type="Pfam" id="PF00005">
    <property type="entry name" value="ABC_tran"/>
    <property type="match status" value="2"/>
</dbReference>
<feature type="transmembrane region" description="Helical" evidence="14">
    <location>
        <begin position="588"/>
        <end position="605"/>
    </location>
</feature>
<evidence type="ECO:0000256" key="9">
    <source>
        <dbReference type="ARBA" id="ARBA00022741"/>
    </source>
</evidence>
<dbReference type="PANTHER" id="PTHR24223">
    <property type="entry name" value="ATP-BINDING CASSETTE SUB-FAMILY C"/>
    <property type="match status" value="1"/>
</dbReference>
<keyword evidence="8" id="KW-0677">Repeat</keyword>
<feature type="transmembrane region" description="Helical" evidence="14">
    <location>
        <begin position="179"/>
        <end position="204"/>
    </location>
</feature>
<keyword evidence="7" id="KW-0479">Metal-binding</keyword>
<dbReference type="InterPro" id="IPR036640">
    <property type="entry name" value="ABC1_TM_sf"/>
</dbReference>
<dbReference type="Pfam" id="PF00173">
    <property type="entry name" value="Cyt-b5"/>
    <property type="match status" value="1"/>
</dbReference>
<dbReference type="SUPFAM" id="SSF52540">
    <property type="entry name" value="P-loop containing nucleoside triphosphate hydrolases"/>
    <property type="match status" value="2"/>
</dbReference>
<keyword evidence="11 14" id="KW-1133">Transmembrane helix</keyword>
<dbReference type="InterPro" id="IPR001199">
    <property type="entry name" value="Cyt_B5-like_heme/steroid-bd"/>
</dbReference>
<sequence length="1625" mass="178244">MGGLLNNLCGIKGDVHEGDLFSSTDEGACFQEMAFVAIPNALLLLVLAPTFLRPSTLLSKTPHPDHDKTELLYSKIGVLTSLFVLPVVTIILQGEDKLPYPLAWLDASSKNGQLPPAAFLVELSSAAAWALSVVHVFLSAKHSQPQHPALFLWWILACGGNTARLAIPLRTAIVHHHAVPGSIAVLGGASLLSFTAAALGSLSLMKWLRGVSRASTEESLETPLLGAAAAEAEGEAKPGFGTLKAPLESASLISRLLFLWLSPILSVGYKRPLKEADLYALPTQDKGEEVIKRFQKEWAKEMDPDPKLNPKPDPKLYRALMRAFGRPFLFAALFKLGYDCLQFVGPQVLHAVITYLGSGAAEPWVAWVPSNLQGYYLVGVLLTASILQTLLLHQYFFIVFRVGMNLRTSTVQAVYRKSLRLSSNARQGTDTGTIVNLMSTDATRLQDLTTYLATLWSGPTQVALALFFLYRLMGPSTFAGVAVMLVSIPLNGWTARKMKLISREVMKVKDERIKRTNETINAIKLIKCSAWEYLMFDHIDEARSDELRKLRGFIMLRACIMIFFTAVPLVVSSATFLCYILMGHELDAKTAFTALSLFNIMRFPLAMFPNTINNVVEATVSTKRIETFLREREMDRSATRASLSPALEGGAAVEIKGDAAFTWAPPAAAGEPQPAAVLKDLNLKVKKGELLAVVGSVGSGKTSLLSAVLGEMTTLEGQVSVRGEVAFAAQTAFIINGTVRENILFGREYDEEWYNKCIWACCLAPDLELLPAGDLEEIGENGINLSGGQRQRVSLARAVYRNADVYLLDDVLSAVDAHVGADMFQRCVLEVLKPKAVILVTHGMQYIASSENVLSLVDGRVAEYGAYKTLTKEGSSSNLVQLLQRYEEDLNKLQEDSETQEPASPKAAPAVIPKPVAPAVAAGTAPSAKVVLPADGVLIKKEVKQEGALRAGSYHAYMMAYGGVLPVGFIICLYGVYSTAQVVSNWWLSYWSDNSGAHTQYWFLALYTGLSFVAIFIMLGRNILSAYLSTKAAGIMHQRLLKSVLRAPLSFFHTTPTGRILNRFSQDTYTVDEKVTDTLTTYLNQILAVASTVVVVGVAVPWFMVLVPLIGAFYMYIEKYYVPSSREMKRLDSISRSPIYSHFSETLQGVSTIRAFREVDRFQEENQIRIDRNLSAYFIYITSNRWLAVRLESTGTAISVSTTLLAVVTRGTLASSLAGLAITYALNITQGLNWLVRTASEKEANVVSLERVLEYSELTPEPPTSIPSKTPPPEWPQAGAIELRNLTLCYRHGLPPVLNRVSCRINPKEKVGICGRTGAGKSSLMVALLRMADVIEGELLIDGINVCEIGLHDLRSKLAIIPQEATLFAGTLTSNLDPLGMHTAQQMWDALRHVQLDTTVQDMGGLDSLVTEDGSNWSHGQRQLICMARALLRGCRIILLDEATASCDVETDAVLQSTIRTVFKDCTTLTVAHRIHTISDSDKIMVLSNGDIAEFESPATLMNKPGSLYRELVEENALDEADEARAGPHGFGWDGEAEVAMHITVEDGWTVLRGKVYALSPYLDFHPGGMAILKCMLGKDSTALYDKYHKWAYMLQVCQVGMLDTYVPGSDSEEDEERDDFSFRT</sequence>
<dbReference type="InterPro" id="IPR018506">
    <property type="entry name" value="Cyt_B5_heme-BS"/>
</dbReference>
<organism evidence="18 19">
    <name type="scientific">Cymbomonas tetramitiformis</name>
    <dbReference type="NCBI Taxonomy" id="36881"/>
    <lineage>
        <taxon>Eukaryota</taxon>
        <taxon>Viridiplantae</taxon>
        <taxon>Chlorophyta</taxon>
        <taxon>Pyramimonadophyceae</taxon>
        <taxon>Pyramimonadales</taxon>
        <taxon>Pyramimonadaceae</taxon>
        <taxon>Cymbomonas</taxon>
    </lineage>
</organism>
<keyword evidence="3" id="KW-0813">Transport</keyword>
<dbReference type="InterPro" id="IPR003439">
    <property type="entry name" value="ABC_transporter-like_ATP-bd"/>
</dbReference>
<evidence type="ECO:0000259" key="16">
    <source>
        <dbReference type="PROSITE" id="PS50893"/>
    </source>
</evidence>
<evidence type="ECO:0000259" key="15">
    <source>
        <dbReference type="PROSITE" id="PS50255"/>
    </source>
</evidence>